<sequence length="751" mass="84063">MTTPVPTTITYEDVARLPTPGSNAPTNLQFSPNGRLLAFLHSSSNELSQELYGMDIESKQVTLVARPPGSGNTENNMSLEEKLRRERQRQMGVGITSYLWCPAQQSTRILYPLHGNLYLQEYPGAELVLLFDKASTGAKGGVIDPQYSPDGRHIAFVQENEIYVIAADPLPGGATQQATQITFGAREAGKSHGLACFVTQEELSRFRGFWWSPDSSRIAFEEIDDTHIPEFRIMHSGSAELGENAQEDHRYPFAGEANPRRRLAVQNVNLTQRETPVFVNFTEEDFYISRVHWFVDGTLGIETLNRLQTEVALLRWSPATETLVELIHETSAIWHNVHYLYRNLESRPDGTFTFIWASERTGFMHLYLYEFANGAATLVRPLTHGEGNVESIDGIDLERDVLYFSGNLTSPIERHLFQTSLSIPNAPITQVTTTPGIHNVVLDSSASIFVDVFHNLTTPPTAVVYKLASPAPVAVHTLHVTSDPRLTQLQDRIEAPSTFSFTSRDGTTTLYGALYKPDPAKFGPGPYPTMVNVYGGPHVMRVQNAWSVTVDMRSQLFRNMGYAVLKVDNRGSFRRGLAFEGAIKHAMGTIEISDQEDGVHKLIADGVTIADRVGMIGWSYGGYMSAISLVKAPKTFKLGVAGAPVTSWDGYDTCYTERYMSTPQLNPEGYARGNIMNFVQHLQPHQKLLLIHGLIDENVHFRHTARLINALIAARKHYDLILFPKERHSPRHLEDRIYMEQRIAEYVVANL</sequence>
<dbReference type="InterPro" id="IPR001375">
    <property type="entry name" value="Peptidase_S9_cat"/>
</dbReference>
<reference evidence="3" key="1">
    <citation type="submission" date="2013-12" db="EMBL/GenBank/DDBJ databases">
        <title>The Genome Sequence of Aphanomyces invadans NJM9701.</title>
        <authorList>
            <consortium name="The Broad Institute Genomics Platform"/>
            <person name="Russ C."/>
            <person name="Tyler B."/>
            <person name="van West P."/>
            <person name="Dieguez-Uribeondo J."/>
            <person name="Young S.K."/>
            <person name="Zeng Q."/>
            <person name="Gargeya S."/>
            <person name="Fitzgerald M."/>
            <person name="Abouelleil A."/>
            <person name="Alvarado L."/>
            <person name="Chapman S.B."/>
            <person name="Gainer-Dewar J."/>
            <person name="Goldberg J."/>
            <person name="Griggs A."/>
            <person name="Gujja S."/>
            <person name="Hansen M."/>
            <person name="Howarth C."/>
            <person name="Imamovic A."/>
            <person name="Ireland A."/>
            <person name="Larimer J."/>
            <person name="McCowan C."/>
            <person name="Murphy C."/>
            <person name="Pearson M."/>
            <person name="Poon T.W."/>
            <person name="Priest M."/>
            <person name="Roberts A."/>
            <person name="Saif S."/>
            <person name="Shea T."/>
            <person name="Sykes S."/>
            <person name="Wortman J."/>
            <person name="Nusbaum C."/>
            <person name="Birren B."/>
        </authorList>
    </citation>
    <scope>NUCLEOTIDE SEQUENCE [LARGE SCALE GENOMIC DNA]</scope>
    <source>
        <strain evidence="3">NJM9701</strain>
    </source>
</reference>
<gene>
    <name evidence="4" type="ORF">DYB32_005180</name>
    <name evidence="3" type="ORF">H310_11203</name>
</gene>
<dbReference type="OrthoDB" id="16520at2759"/>
<dbReference type="EMBL" id="KI913981">
    <property type="protein sequence ID" value="ETV95303.1"/>
    <property type="molecule type" value="Genomic_DNA"/>
</dbReference>
<reference evidence="4 5" key="2">
    <citation type="submission" date="2018-08" db="EMBL/GenBank/DDBJ databases">
        <title>Aphanomyces genome sequencing and annotation.</title>
        <authorList>
            <person name="Minardi D."/>
            <person name="Oidtmann B."/>
            <person name="Van Der Giezen M."/>
            <person name="Studholme D.J."/>
        </authorList>
    </citation>
    <scope>NUCLEOTIDE SEQUENCE [LARGE SCALE GENOMIC DNA]</scope>
    <source>
        <strain evidence="4 5">NJM0002</strain>
    </source>
</reference>
<dbReference type="PANTHER" id="PTHR11731:SF193">
    <property type="entry name" value="DIPEPTIDYL PEPTIDASE 9"/>
    <property type="match status" value="1"/>
</dbReference>
<protein>
    <submittedName>
        <fullName evidence="3">Uncharacterized protein</fullName>
    </submittedName>
</protein>
<dbReference type="PANTHER" id="PTHR11731">
    <property type="entry name" value="PROTEASE FAMILY S9B,C DIPEPTIDYL-PEPTIDASE IV-RELATED"/>
    <property type="match status" value="1"/>
</dbReference>
<dbReference type="InterPro" id="IPR029058">
    <property type="entry name" value="AB_hydrolase_fold"/>
</dbReference>
<dbReference type="RefSeq" id="XP_008876004.1">
    <property type="nucleotide sequence ID" value="XM_008877782.1"/>
</dbReference>
<dbReference type="GO" id="GO:0008236">
    <property type="term" value="F:serine-type peptidase activity"/>
    <property type="evidence" value="ECO:0007669"/>
    <property type="project" value="InterPro"/>
</dbReference>
<feature type="domain" description="Peptidase S9 prolyl oligopeptidase catalytic" evidence="1">
    <location>
        <begin position="550"/>
        <end position="749"/>
    </location>
</feature>
<dbReference type="eggNOG" id="KOG2281">
    <property type="taxonomic scope" value="Eukaryota"/>
</dbReference>
<dbReference type="Pfam" id="PF00326">
    <property type="entry name" value="Peptidase_S9"/>
    <property type="match status" value="1"/>
</dbReference>
<dbReference type="GeneID" id="20088253"/>
<dbReference type="Gene3D" id="3.40.50.1820">
    <property type="entry name" value="alpha/beta hydrolase"/>
    <property type="match status" value="1"/>
</dbReference>
<dbReference type="InterPro" id="IPR050278">
    <property type="entry name" value="Serine_Prot_S9B/DPPIV"/>
</dbReference>
<dbReference type="SUPFAM" id="SSF53474">
    <property type="entry name" value="alpha/beta-Hydrolases"/>
    <property type="match status" value="1"/>
</dbReference>
<dbReference type="VEuPathDB" id="FungiDB:H310_11203"/>
<organism evidence="3">
    <name type="scientific">Aphanomyces invadans</name>
    <dbReference type="NCBI Taxonomy" id="157072"/>
    <lineage>
        <taxon>Eukaryota</taxon>
        <taxon>Sar</taxon>
        <taxon>Stramenopiles</taxon>
        <taxon>Oomycota</taxon>
        <taxon>Saprolegniomycetes</taxon>
        <taxon>Saprolegniales</taxon>
        <taxon>Verrucalvaceae</taxon>
        <taxon>Aphanomyces</taxon>
    </lineage>
</organism>
<evidence type="ECO:0000259" key="1">
    <source>
        <dbReference type="Pfam" id="PF00326"/>
    </source>
</evidence>
<dbReference type="AlphaFoldDB" id="A0A024TMP5"/>
<evidence type="ECO:0000313" key="4">
    <source>
        <dbReference type="EMBL" id="RHY29390.1"/>
    </source>
</evidence>
<dbReference type="InterPro" id="IPR002469">
    <property type="entry name" value="Peptidase_S9B_N"/>
</dbReference>
<accession>A0A024TMP5</accession>
<evidence type="ECO:0000313" key="5">
    <source>
        <dbReference type="Proteomes" id="UP000285060"/>
    </source>
</evidence>
<evidence type="ECO:0000259" key="2">
    <source>
        <dbReference type="Pfam" id="PF00930"/>
    </source>
</evidence>
<dbReference type="Proteomes" id="UP000285060">
    <property type="component" value="Unassembled WGS sequence"/>
</dbReference>
<proteinExistence type="predicted"/>
<dbReference type="GO" id="GO:0006508">
    <property type="term" value="P:proteolysis"/>
    <property type="evidence" value="ECO:0007669"/>
    <property type="project" value="InterPro"/>
</dbReference>
<name>A0A024TMP5_9STRA</name>
<keyword evidence="5" id="KW-1185">Reference proteome</keyword>
<dbReference type="GO" id="GO:0008239">
    <property type="term" value="F:dipeptidyl-peptidase activity"/>
    <property type="evidence" value="ECO:0007669"/>
    <property type="project" value="TreeGrafter"/>
</dbReference>
<feature type="domain" description="Dipeptidylpeptidase IV N-terminal" evidence="2">
    <location>
        <begin position="112"/>
        <end position="460"/>
    </location>
</feature>
<dbReference type="SUPFAM" id="SSF82171">
    <property type="entry name" value="DPP6 N-terminal domain-like"/>
    <property type="match status" value="1"/>
</dbReference>
<evidence type="ECO:0000313" key="3">
    <source>
        <dbReference type="EMBL" id="ETV95303.1"/>
    </source>
</evidence>
<dbReference type="EMBL" id="QUSY01000448">
    <property type="protein sequence ID" value="RHY29390.1"/>
    <property type="molecule type" value="Genomic_DNA"/>
</dbReference>
<dbReference type="Gene3D" id="2.140.10.30">
    <property type="entry name" value="Dipeptidylpeptidase IV, N-terminal domain"/>
    <property type="match status" value="1"/>
</dbReference>
<dbReference type="Pfam" id="PF00930">
    <property type="entry name" value="DPPIV_N"/>
    <property type="match status" value="1"/>
</dbReference>